<feature type="compositionally biased region" description="Basic and acidic residues" evidence="1">
    <location>
        <begin position="29"/>
        <end position="45"/>
    </location>
</feature>
<keyword evidence="3" id="KW-1185">Reference proteome</keyword>
<gene>
    <name evidence="2" type="ORF">MOTC310_08000</name>
</gene>
<reference evidence="2 3" key="1">
    <citation type="journal article" date="2012" name="Genet. Mol. Biol.">
        <title>Analysis of 16S rRNA and mxaF genes revealing insights into Methylobacterium niche-specific plant association.</title>
        <authorList>
            <person name="Dourado M.N."/>
            <person name="Andreote F.D."/>
            <person name="Dini-Andreote F."/>
            <person name="Conti R."/>
            <person name="Araujo J.M."/>
            <person name="Araujo W.L."/>
        </authorList>
    </citation>
    <scope>NUCLEOTIDE SEQUENCE [LARGE SCALE GENOMIC DNA]</scope>
    <source>
        <strain evidence="2 3">TC3-10</strain>
    </source>
</reference>
<dbReference type="Proteomes" id="UP001355206">
    <property type="component" value="Unassembled WGS sequence"/>
</dbReference>
<organism evidence="2 3">
    <name type="scientific">Methylobacterium oryzae</name>
    <dbReference type="NCBI Taxonomy" id="334852"/>
    <lineage>
        <taxon>Bacteria</taxon>
        <taxon>Pseudomonadati</taxon>
        <taxon>Pseudomonadota</taxon>
        <taxon>Alphaproteobacteria</taxon>
        <taxon>Hyphomicrobiales</taxon>
        <taxon>Methylobacteriaceae</taxon>
        <taxon>Methylobacterium</taxon>
    </lineage>
</organism>
<comment type="caution">
    <text evidence="2">The sequence shown here is derived from an EMBL/GenBank/DDBJ whole genome shotgun (WGS) entry which is preliminary data.</text>
</comment>
<evidence type="ECO:0000313" key="3">
    <source>
        <dbReference type="Proteomes" id="UP001355206"/>
    </source>
</evidence>
<evidence type="ECO:0000313" key="2">
    <source>
        <dbReference type="EMBL" id="MEE7490425.1"/>
    </source>
</evidence>
<name>A0ABU7TL25_9HYPH</name>
<sequence>MARDLGPEVSAFTLATVEPRQHRPAPAPRLDRSARFDADGRPTRPVDDLLTARYMVQRGFPDEDVRHLLGYLPEGMHAESDGPGR</sequence>
<feature type="region of interest" description="Disordered" evidence="1">
    <location>
        <begin position="1"/>
        <end position="45"/>
    </location>
</feature>
<evidence type="ECO:0000256" key="1">
    <source>
        <dbReference type="SAM" id="MobiDB-lite"/>
    </source>
</evidence>
<dbReference type="EMBL" id="MLCA01000001">
    <property type="protein sequence ID" value="MEE7490425.1"/>
    <property type="molecule type" value="Genomic_DNA"/>
</dbReference>
<proteinExistence type="predicted"/>
<protein>
    <submittedName>
        <fullName evidence="2">Uncharacterized protein</fullName>
    </submittedName>
</protein>
<accession>A0ABU7TL25</accession>